<dbReference type="NCBIfam" id="NF005682">
    <property type="entry name" value="PRK07480.1"/>
    <property type="match status" value="1"/>
</dbReference>
<proteinExistence type="inferred from homology"/>
<sequence>MSQPKTTAELRALDAAHHLHPFSDMKSLNAEGARIIVKADGVWLTDSEGNRILDGMSGLWCVNVGYGREEIVDAVAAQMRELPYYNTFFKTTHQPAIELSAKLAELTPPQFNRVFFTGSGSESNDTVIRLVRRYFDIKEKPEKKIIISRRNAYHGSTVGAASLGGMAPMHAQGGLPIPDILHIAQPYWWGEARQGETTEEFGLRTARALESAIDAMGEDRIAAFIAEPVQGAGGVIIPPATYWPEIARICRERDILFVSDEVICGFGRTGKWFGCETFDTHPDILVMAKGITSGYMPLGGVMVADRVAEVLLEGGDFNHGYTYSGHPAACAAALANLAIMERENLVDRVANDIGPYLKARWGALAEHPLVGEAPMLGMLGALELTPDKVARTKFPDVGKVGTLARDFSFRNGLVMRAVRDRLIIAPPLVISHHECDELVARTRKTLDDTWGELKRWGWIG</sequence>
<accession>A0A6P1YIN2</accession>
<dbReference type="PROSITE" id="PS00600">
    <property type="entry name" value="AA_TRANSFER_CLASS_3"/>
    <property type="match status" value="1"/>
</dbReference>
<protein>
    <submittedName>
        <fullName evidence="7">Aspartate aminotransferase family protein</fullName>
    </submittedName>
</protein>
<evidence type="ECO:0000256" key="4">
    <source>
        <dbReference type="ARBA" id="ARBA00022679"/>
    </source>
</evidence>
<dbReference type="RefSeq" id="WP_163074080.1">
    <property type="nucleotide sequence ID" value="NZ_CP048630.1"/>
</dbReference>
<gene>
    <name evidence="7" type="ORF">G3A50_04155</name>
</gene>
<organism evidence="7 8">
    <name type="scientific">Ancylobacter pratisalsi</name>
    <dbReference type="NCBI Taxonomy" id="1745854"/>
    <lineage>
        <taxon>Bacteria</taxon>
        <taxon>Pseudomonadati</taxon>
        <taxon>Pseudomonadota</taxon>
        <taxon>Alphaproteobacteria</taxon>
        <taxon>Hyphomicrobiales</taxon>
        <taxon>Xanthobacteraceae</taxon>
        <taxon>Ancylobacter</taxon>
    </lineage>
</organism>
<evidence type="ECO:0000313" key="8">
    <source>
        <dbReference type="Proteomes" id="UP000464751"/>
    </source>
</evidence>
<dbReference type="PANTHER" id="PTHR43094">
    <property type="entry name" value="AMINOTRANSFERASE"/>
    <property type="match status" value="1"/>
</dbReference>
<dbReference type="Proteomes" id="UP000464751">
    <property type="component" value="Chromosome"/>
</dbReference>
<evidence type="ECO:0000313" key="7">
    <source>
        <dbReference type="EMBL" id="QIB32995.1"/>
    </source>
</evidence>
<dbReference type="Gene3D" id="3.40.640.10">
    <property type="entry name" value="Type I PLP-dependent aspartate aminotransferase-like (Major domain)"/>
    <property type="match status" value="1"/>
</dbReference>
<dbReference type="InterPro" id="IPR005814">
    <property type="entry name" value="Aminotrans_3"/>
</dbReference>
<dbReference type="GO" id="GO:0030170">
    <property type="term" value="F:pyridoxal phosphate binding"/>
    <property type="evidence" value="ECO:0007669"/>
    <property type="project" value="InterPro"/>
</dbReference>
<name>A0A6P1YIN2_9HYPH</name>
<dbReference type="Pfam" id="PF00202">
    <property type="entry name" value="Aminotran_3"/>
    <property type="match status" value="1"/>
</dbReference>
<dbReference type="AlphaFoldDB" id="A0A6P1YIN2"/>
<keyword evidence="3 7" id="KW-0032">Aminotransferase</keyword>
<dbReference type="EMBL" id="CP048630">
    <property type="protein sequence ID" value="QIB32995.1"/>
    <property type="molecule type" value="Genomic_DNA"/>
</dbReference>
<dbReference type="NCBIfam" id="NF004767">
    <property type="entry name" value="PRK06105.1"/>
    <property type="match status" value="1"/>
</dbReference>
<dbReference type="InterPro" id="IPR015421">
    <property type="entry name" value="PyrdxlP-dep_Trfase_major"/>
</dbReference>
<evidence type="ECO:0000256" key="3">
    <source>
        <dbReference type="ARBA" id="ARBA00022576"/>
    </source>
</evidence>
<evidence type="ECO:0000256" key="6">
    <source>
        <dbReference type="RuleBase" id="RU003560"/>
    </source>
</evidence>
<dbReference type="GO" id="GO:0008483">
    <property type="term" value="F:transaminase activity"/>
    <property type="evidence" value="ECO:0007669"/>
    <property type="project" value="UniProtKB-KW"/>
</dbReference>
<dbReference type="FunFam" id="3.40.640.10:FF:000014">
    <property type="entry name" value="Adenosylmethionine-8-amino-7-oxononanoate aminotransferase, probable"/>
    <property type="match status" value="1"/>
</dbReference>
<keyword evidence="8" id="KW-1185">Reference proteome</keyword>
<dbReference type="InterPro" id="IPR049704">
    <property type="entry name" value="Aminotrans_3_PPA_site"/>
</dbReference>
<evidence type="ECO:0000256" key="1">
    <source>
        <dbReference type="ARBA" id="ARBA00001933"/>
    </source>
</evidence>
<keyword evidence="5 6" id="KW-0663">Pyridoxal phosphate</keyword>
<dbReference type="Gene3D" id="3.90.1150.10">
    <property type="entry name" value="Aspartate Aminotransferase, domain 1"/>
    <property type="match status" value="1"/>
</dbReference>
<reference evidence="7 8" key="1">
    <citation type="submission" date="2020-02" db="EMBL/GenBank/DDBJ databases">
        <authorList>
            <person name="Li G."/>
        </authorList>
    </citation>
    <scope>NUCLEOTIDE SEQUENCE [LARGE SCALE GENOMIC DNA]</scope>
    <source>
        <strain evidence="7 8">DSM 102029</strain>
    </source>
</reference>
<keyword evidence="4 7" id="KW-0808">Transferase</keyword>
<dbReference type="KEGG" id="apra:G3A50_04155"/>
<dbReference type="SUPFAM" id="SSF53383">
    <property type="entry name" value="PLP-dependent transferases"/>
    <property type="match status" value="1"/>
</dbReference>
<dbReference type="CDD" id="cd00610">
    <property type="entry name" value="OAT_like"/>
    <property type="match status" value="1"/>
</dbReference>
<comment type="cofactor">
    <cofactor evidence="1">
        <name>pyridoxal 5'-phosphate</name>
        <dbReference type="ChEBI" id="CHEBI:597326"/>
    </cofactor>
</comment>
<evidence type="ECO:0000256" key="2">
    <source>
        <dbReference type="ARBA" id="ARBA00008954"/>
    </source>
</evidence>
<dbReference type="InterPro" id="IPR015422">
    <property type="entry name" value="PyrdxlP-dep_Trfase_small"/>
</dbReference>
<dbReference type="PANTHER" id="PTHR43094:SF1">
    <property type="entry name" value="AMINOTRANSFERASE CLASS-III"/>
    <property type="match status" value="1"/>
</dbReference>
<evidence type="ECO:0000256" key="5">
    <source>
        <dbReference type="ARBA" id="ARBA00022898"/>
    </source>
</evidence>
<comment type="similarity">
    <text evidence="2 6">Belongs to the class-III pyridoxal-phosphate-dependent aminotransferase family.</text>
</comment>
<dbReference type="InterPro" id="IPR015424">
    <property type="entry name" value="PyrdxlP-dep_Trfase"/>
</dbReference>